<dbReference type="PANTHER" id="PTHR11435:SF1">
    <property type="entry name" value="NADH-UBIQUINONE OXIDOREDUCTASE CHAIN 6"/>
    <property type="match status" value="1"/>
</dbReference>
<evidence type="ECO:0000256" key="6">
    <source>
        <dbReference type="ARBA" id="ARBA00022660"/>
    </source>
</evidence>
<feature type="transmembrane region" description="Helical" evidence="16">
    <location>
        <begin position="21"/>
        <end position="40"/>
    </location>
</feature>
<dbReference type="AlphaFoldDB" id="A0A3G3ME69"/>
<dbReference type="EC" id="7.1.1.2" evidence="3"/>
<keyword evidence="6" id="KW-0679">Respiratory chain</keyword>
<evidence type="ECO:0000256" key="4">
    <source>
        <dbReference type="ARBA" id="ARBA00021095"/>
    </source>
</evidence>
<organism evidence="17">
    <name type="scientific">Coleoptera sp. ACP-2013</name>
    <dbReference type="NCBI Taxonomy" id="2485033"/>
    <lineage>
        <taxon>Eukaryota</taxon>
        <taxon>Metazoa</taxon>
        <taxon>Ecdysozoa</taxon>
        <taxon>Arthropoda</taxon>
        <taxon>Hexapoda</taxon>
        <taxon>Insecta</taxon>
        <taxon>Pterygota</taxon>
        <taxon>Neoptera</taxon>
        <taxon>Endopterygota</taxon>
        <taxon>Coleoptera</taxon>
    </lineage>
</organism>
<dbReference type="InterPro" id="IPR050269">
    <property type="entry name" value="ComplexI_Subunit6"/>
</dbReference>
<keyword evidence="8" id="KW-1278">Translocase</keyword>
<geneLocation type="mitochondrion" evidence="17"/>
<protein>
    <recommendedName>
        <fullName evidence="4">NADH-ubiquinone oxidoreductase chain 6</fullName>
        <ecNumber evidence="3">7.1.1.2</ecNumber>
    </recommendedName>
    <alternativeName>
        <fullName evidence="14">NADH dehydrogenase subunit 6</fullName>
    </alternativeName>
</protein>
<dbReference type="PANTHER" id="PTHR11435">
    <property type="entry name" value="NADH UBIQUINONE OXIDOREDUCTASE SUBUNIT ND6"/>
    <property type="match status" value="1"/>
</dbReference>
<feature type="transmembrane region" description="Helical" evidence="16">
    <location>
        <begin position="80"/>
        <end position="100"/>
    </location>
</feature>
<sequence>MILLFNLILSMMFFLLNHPMSMGMILLIQTIVVCLITGLLNMNFWFSYMLFLIMIGGMLVLFIYMVSIASNEVFNYSFKIIIPFILLSIFLIVFINNSYLSMNNFLMSNFSNNLYSFSMMTKYFNFPSINLILLLINYLFITLIAAVSITNIEFGPLRQNY</sequence>
<keyword evidence="13 16" id="KW-0472">Membrane</keyword>
<keyword evidence="5" id="KW-0813">Transport</keyword>
<evidence type="ECO:0000256" key="15">
    <source>
        <dbReference type="ARBA" id="ARBA00049551"/>
    </source>
</evidence>
<evidence type="ECO:0000256" key="1">
    <source>
        <dbReference type="ARBA" id="ARBA00004225"/>
    </source>
</evidence>
<evidence type="ECO:0000256" key="11">
    <source>
        <dbReference type="ARBA" id="ARBA00023027"/>
    </source>
</evidence>
<keyword evidence="12 17" id="KW-0496">Mitochondrion</keyword>
<keyword evidence="11" id="KW-0520">NAD</keyword>
<evidence type="ECO:0000256" key="3">
    <source>
        <dbReference type="ARBA" id="ARBA00012944"/>
    </source>
</evidence>
<comment type="catalytic activity">
    <reaction evidence="15">
        <text>a ubiquinone + NADH + 5 H(+)(in) = a ubiquinol + NAD(+) + 4 H(+)(out)</text>
        <dbReference type="Rhea" id="RHEA:29091"/>
        <dbReference type="Rhea" id="RHEA-COMP:9565"/>
        <dbReference type="Rhea" id="RHEA-COMP:9566"/>
        <dbReference type="ChEBI" id="CHEBI:15378"/>
        <dbReference type="ChEBI" id="CHEBI:16389"/>
        <dbReference type="ChEBI" id="CHEBI:17976"/>
        <dbReference type="ChEBI" id="CHEBI:57540"/>
        <dbReference type="ChEBI" id="CHEBI:57945"/>
        <dbReference type="EC" id="7.1.1.2"/>
    </reaction>
</comment>
<reference evidence="17" key="2">
    <citation type="submission" date="2018-09" db="EMBL/GenBank/DDBJ databases">
        <authorList>
            <person name="James G."/>
        </authorList>
    </citation>
    <scope>NUCLEOTIDE SEQUENCE</scope>
</reference>
<gene>
    <name evidence="17" type="primary">nad6</name>
</gene>
<evidence type="ECO:0000256" key="7">
    <source>
        <dbReference type="ARBA" id="ARBA00022692"/>
    </source>
</evidence>
<evidence type="ECO:0000256" key="8">
    <source>
        <dbReference type="ARBA" id="ARBA00022967"/>
    </source>
</evidence>
<evidence type="ECO:0000256" key="12">
    <source>
        <dbReference type="ARBA" id="ARBA00023128"/>
    </source>
</evidence>
<evidence type="ECO:0000256" key="10">
    <source>
        <dbReference type="ARBA" id="ARBA00022989"/>
    </source>
</evidence>
<keyword evidence="9" id="KW-0249">Electron transport</keyword>
<reference evidence="17" key="1">
    <citation type="journal article" date="2015" name="Mol. Biol. Evol.">
        <title>Soup to Tree: The Phylogeny of Beetles Inferred by Mitochondrial Metagenomics of a Bornean Rainforest Sample.</title>
        <authorList>
            <person name="Crampton-Platt A."/>
            <person name="Timmermans M.J."/>
            <person name="Gimmel M.L."/>
            <person name="Kutty S.N."/>
            <person name="Cockerill T.D."/>
            <person name="Vun Khen C."/>
            <person name="Vogler A.P."/>
        </authorList>
    </citation>
    <scope>NUCLEOTIDE SEQUENCE</scope>
</reference>
<evidence type="ECO:0000256" key="16">
    <source>
        <dbReference type="SAM" id="Phobius"/>
    </source>
</evidence>
<evidence type="ECO:0000256" key="14">
    <source>
        <dbReference type="ARBA" id="ARBA00031019"/>
    </source>
</evidence>
<dbReference type="GO" id="GO:0008137">
    <property type="term" value="F:NADH dehydrogenase (ubiquinone) activity"/>
    <property type="evidence" value="ECO:0007669"/>
    <property type="project" value="UniProtKB-EC"/>
</dbReference>
<comment type="similarity">
    <text evidence="2">Belongs to the complex I subunit 6 family.</text>
</comment>
<evidence type="ECO:0000256" key="9">
    <source>
        <dbReference type="ARBA" id="ARBA00022982"/>
    </source>
</evidence>
<evidence type="ECO:0000256" key="13">
    <source>
        <dbReference type="ARBA" id="ARBA00023136"/>
    </source>
</evidence>
<proteinExistence type="inferred from homology"/>
<evidence type="ECO:0000256" key="5">
    <source>
        <dbReference type="ARBA" id="ARBA00022448"/>
    </source>
</evidence>
<keyword evidence="10 16" id="KW-1133">Transmembrane helix</keyword>
<feature type="transmembrane region" description="Helical" evidence="16">
    <location>
        <begin position="46"/>
        <end position="68"/>
    </location>
</feature>
<name>A0A3G3ME69_9COLE</name>
<dbReference type="GO" id="GO:0031966">
    <property type="term" value="C:mitochondrial membrane"/>
    <property type="evidence" value="ECO:0007669"/>
    <property type="project" value="UniProtKB-SubCell"/>
</dbReference>
<dbReference type="EMBL" id="MH940168">
    <property type="protein sequence ID" value="AYR05121.1"/>
    <property type="molecule type" value="Genomic_DNA"/>
</dbReference>
<evidence type="ECO:0000256" key="2">
    <source>
        <dbReference type="ARBA" id="ARBA00005698"/>
    </source>
</evidence>
<keyword evidence="7 16" id="KW-0812">Transmembrane</keyword>
<feature type="transmembrane region" description="Helical" evidence="16">
    <location>
        <begin position="129"/>
        <end position="152"/>
    </location>
</feature>
<accession>A0A3G3ME69</accession>
<evidence type="ECO:0000313" key="17">
    <source>
        <dbReference type="EMBL" id="AYR05121.1"/>
    </source>
</evidence>
<comment type="subcellular location">
    <subcellularLocation>
        <location evidence="1">Mitochondrion membrane</location>
        <topology evidence="1">Multi-pass membrane protein</topology>
    </subcellularLocation>
</comment>